<name>V7IAT0_9CLOT</name>
<dbReference type="AlphaFoldDB" id="V7IAT0"/>
<dbReference type="InterPro" id="IPR015422">
    <property type="entry name" value="PyrdxlP-dep_Trfase_small"/>
</dbReference>
<dbReference type="GO" id="GO:0006526">
    <property type="term" value="P:L-arginine biosynthetic process"/>
    <property type="evidence" value="ECO:0007669"/>
    <property type="project" value="UniProtKB-ARBA"/>
</dbReference>
<comment type="similarity">
    <text evidence="7">Belongs to the class-III pyridoxal-phosphate-dependent aminotransferase family.</text>
</comment>
<dbReference type="Pfam" id="PF00202">
    <property type="entry name" value="Aminotran_3"/>
    <property type="match status" value="1"/>
</dbReference>
<dbReference type="GO" id="GO:0030170">
    <property type="term" value="F:pyridoxal phosphate binding"/>
    <property type="evidence" value="ECO:0007669"/>
    <property type="project" value="InterPro"/>
</dbReference>
<dbReference type="GO" id="GO:0003992">
    <property type="term" value="F:N2-acetyl-L-ornithine:2-oxoglutarate 5-aminotransferase activity"/>
    <property type="evidence" value="ECO:0007669"/>
    <property type="project" value="UniProtKB-EC"/>
</dbReference>
<dbReference type="EMBL" id="AXUN02000046">
    <property type="protein sequence ID" value="ETA81962.1"/>
    <property type="molecule type" value="Genomic_DNA"/>
</dbReference>
<dbReference type="NCBIfam" id="NF002325">
    <property type="entry name" value="PRK01278.1"/>
    <property type="match status" value="1"/>
</dbReference>
<evidence type="ECO:0000313" key="9">
    <source>
        <dbReference type="Proteomes" id="UP000017747"/>
    </source>
</evidence>
<keyword evidence="3" id="KW-0028">Amino-acid biosynthesis</keyword>
<dbReference type="InterPro" id="IPR015424">
    <property type="entry name" value="PyrdxlP-dep_Trfase"/>
</dbReference>
<dbReference type="PANTHER" id="PTHR11986:SF79">
    <property type="entry name" value="ACETYLORNITHINE AMINOTRANSFERASE, MITOCHONDRIAL"/>
    <property type="match status" value="1"/>
</dbReference>
<dbReference type="SUPFAM" id="SSF53383">
    <property type="entry name" value="PLP-dependent transferases"/>
    <property type="match status" value="1"/>
</dbReference>
<reference evidence="8 9" key="1">
    <citation type="journal article" date="2014" name="Genome Announc.">
        <title>Genome Sequence of Youngiibacter fragilis, the Type Strain of the Genus Youngiibacter.</title>
        <authorList>
            <person name="Wawrik C.B."/>
            <person name="Callaghan A.V."/>
            <person name="Stamps B.W."/>
            <person name="Wawrik B."/>
        </authorList>
    </citation>
    <scope>NUCLEOTIDE SEQUENCE [LARGE SCALE GENOMIC DNA]</scope>
    <source>
        <strain evidence="8 9">232.1</strain>
    </source>
</reference>
<protein>
    <submittedName>
        <fullName evidence="8">Acetylornithine aminotransferase</fullName>
        <ecNumber evidence="8">2.6.1.11</ecNumber>
    </submittedName>
</protein>
<evidence type="ECO:0000256" key="7">
    <source>
        <dbReference type="RuleBase" id="RU003560"/>
    </source>
</evidence>
<dbReference type="PIRSF" id="PIRSF000521">
    <property type="entry name" value="Transaminase_4ab_Lys_Orn"/>
    <property type="match status" value="1"/>
</dbReference>
<accession>V7IAT0</accession>
<dbReference type="Gene3D" id="3.40.640.10">
    <property type="entry name" value="Type I PLP-dependent aspartate aminotransferase-like (Major domain)"/>
    <property type="match status" value="1"/>
</dbReference>
<evidence type="ECO:0000313" key="8">
    <source>
        <dbReference type="EMBL" id="ETA81962.1"/>
    </source>
</evidence>
<keyword evidence="4 8" id="KW-0808">Transferase</keyword>
<dbReference type="eggNOG" id="COG4992">
    <property type="taxonomic scope" value="Bacteria"/>
</dbReference>
<keyword evidence="5 7" id="KW-0663">Pyridoxal phosphate</keyword>
<comment type="cofactor">
    <cofactor evidence="1">
        <name>pyridoxal 5'-phosphate</name>
        <dbReference type="ChEBI" id="CHEBI:597326"/>
    </cofactor>
</comment>
<proteinExistence type="inferred from homology"/>
<dbReference type="RefSeq" id="WP_023389029.1">
    <property type="nucleotide sequence ID" value="NZ_AXUN02000046.1"/>
</dbReference>
<dbReference type="CDD" id="cd00610">
    <property type="entry name" value="OAT_like"/>
    <property type="match status" value="1"/>
</dbReference>
<keyword evidence="9" id="KW-1185">Reference proteome</keyword>
<evidence type="ECO:0000256" key="5">
    <source>
        <dbReference type="ARBA" id="ARBA00022898"/>
    </source>
</evidence>
<evidence type="ECO:0000256" key="3">
    <source>
        <dbReference type="ARBA" id="ARBA00022605"/>
    </source>
</evidence>
<organism evidence="8 9">
    <name type="scientific">Youngiibacter fragilis 232.1</name>
    <dbReference type="NCBI Taxonomy" id="994573"/>
    <lineage>
        <taxon>Bacteria</taxon>
        <taxon>Bacillati</taxon>
        <taxon>Bacillota</taxon>
        <taxon>Clostridia</taxon>
        <taxon>Eubacteriales</taxon>
        <taxon>Clostridiaceae</taxon>
        <taxon>Youngiibacter</taxon>
    </lineage>
</organism>
<sequence length="378" mass="42037">MSYLYPTYARYSIRPKEGKGSYIITEDGEKYLDYIAGIAVLNLGHRPDNVEEAVINQVKTLWHMSNLFPSDLQERVAKRLTDASHFTRAFFCNSGAEANEAAIKLSRKFTGRSKFITFKQSFHGRTFATMSATGQDKIKKGYGEMLGTFVHIPYNQPEILKDYIDEETAGVIVETVQGEGGILVAKDEFLKEIERLCREKGAMFIVDDVQAGIGRTGKAFSFQNYDVKPDLVTLAKGLGNGLPVGALLGDERFLEVFGPGTHGTTFGGNYIAMASAEEVLKTIFQEDFLKSVAEKGEYLMGRLREVLKDSKEVVEVRGKGLLIGIEINTPVADKIARIHENRLLVLPAGTAVVRILPPLNTTYEEMDEAIEKIRKSFD</sequence>
<dbReference type="InterPro" id="IPR015421">
    <property type="entry name" value="PyrdxlP-dep_Trfase_major"/>
</dbReference>
<dbReference type="Gene3D" id="3.90.1150.10">
    <property type="entry name" value="Aspartate Aminotransferase, domain 1"/>
    <property type="match status" value="1"/>
</dbReference>
<keyword evidence="2 8" id="KW-0032">Aminotransferase</keyword>
<dbReference type="NCBIfam" id="NF002797">
    <property type="entry name" value="PRK02936.1"/>
    <property type="match status" value="1"/>
</dbReference>
<evidence type="ECO:0000256" key="4">
    <source>
        <dbReference type="ARBA" id="ARBA00022679"/>
    </source>
</evidence>
<gene>
    <name evidence="8" type="primary">argD</name>
    <name evidence="8" type="ORF">T472_0203115</name>
</gene>
<dbReference type="PATRIC" id="fig|994573.3.peg.584"/>
<dbReference type="PANTHER" id="PTHR11986">
    <property type="entry name" value="AMINOTRANSFERASE CLASS III"/>
    <property type="match status" value="1"/>
</dbReference>
<dbReference type="NCBIfam" id="TIGR00707">
    <property type="entry name" value="argD"/>
    <property type="match status" value="1"/>
</dbReference>
<dbReference type="Proteomes" id="UP000017747">
    <property type="component" value="Unassembled WGS sequence"/>
</dbReference>
<dbReference type="OrthoDB" id="9801052at2"/>
<evidence type="ECO:0000256" key="1">
    <source>
        <dbReference type="ARBA" id="ARBA00001933"/>
    </source>
</evidence>
<dbReference type="FunFam" id="3.40.640.10:FF:000004">
    <property type="entry name" value="Acetylornithine aminotransferase"/>
    <property type="match status" value="1"/>
</dbReference>
<comment type="caution">
    <text evidence="8">The sequence shown here is derived from an EMBL/GenBank/DDBJ whole genome shotgun (WGS) entry which is preliminary data.</text>
</comment>
<dbReference type="GO" id="GO:0042802">
    <property type="term" value="F:identical protein binding"/>
    <property type="evidence" value="ECO:0007669"/>
    <property type="project" value="TreeGrafter"/>
</dbReference>
<dbReference type="InterPro" id="IPR004636">
    <property type="entry name" value="AcOrn/SuccOrn_fam"/>
</dbReference>
<evidence type="ECO:0000256" key="2">
    <source>
        <dbReference type="ARBA" id="ARBA00022576"/>
    </source>
</evidence>
<comment type="pathway">
    <text evidence="6">Amino-acid biosynthesis.</text>
</comment>
<dbReference type="PROSITE" id="PS00600">
    <property type="entry name" value="AA_TRANSFER_CLASS_3"/>
    <property type="match status" value="1"/>
</dbReference>
<dbReference type="InterPro" id="IPR005814">
    <property type="entry name" value="Aminotrans_3"/>
</dbReference>
<evidence type="ECO:0000256" key="6">
    <source>
        <dbReference type="ARBA" id="ARBA00029440"/>
    </source>
</evidence>
<dbReference type="InterPro" id="IPR049704">
    <property type="entry name" value="Aminotrans_3_PPA_site"/>
</dbReference>
<dbReference type="InterPro" id="IPR050103">
    <property type="entry name" value="Class-III_PLP-dep_AT"/>
</dbReference>
<dbReference type="STRING" id="994573.T472_0203115"/>
<dbReference type="EC" id="2.6.1.11" evidence="8"/>